<feature type="region of interest" description="Disordered" evidence="1">
    <location>
        <begin position="1"/>
        <end position="66"/>
    </location>
</feature>
<evidence type="ECO:0000256" key="1">
    <source>
        <dbReference type="SAM" id="MobiDB-lite"/>
    </source>
</evidence>
<keyword evidence="3" id="KW-1185">Reference proteome</keyword>
<proteinExistence type="predicted"/>
<accession>A0ABU3WR00</accession>
<evidence type="ECO:0000313" key="3">
    <source>
        <dbReference type="Proteomes" id="UP001275440"/>
    </source>
</evidence>
<feature type="compositionally biased region" description="Basic and acidic residues" evidence="1">
    <location>
        <begin position="56"/>
        <end position="66"/>
    </location>
</feature>
<reference evidence="2 3" key="1">
    <citation type="submission" date="2019-10" db="EMBL/GenBank/DDBJ databases">
        <title>Draft Genome Assembly of Rhodococcus zopfii DSM44189.</title>
        <authorList>
            <person name="Sutton J.M."/>
            <person name="Akob D.M."/>
            <person name="Bushman T.J."/>
        </authorList>
    </citation>
    <scope>NUCLEOTIDE SEQUENCE [LARGE SCALE GENOMIC DNA]</scope>
    <source>
        <strain evidence="2 3">DSM 44189</strain>
    </source>
</reference>
<organism evidence="2 3">
    <name type="scientific">Rhodococcus zopfii</name>
    <dbReference type="NCBI Taxonomy" id="43772"/>
    <lineage>
        <taxon>Bacteria</taxon>
        <taxon>Bacillati</taxon>
        <taxon>Actinomycetota</taxon>
        <taxon>Actinomycetes</taxon>
        <taxon>Mycobacteriales</taxon>
        <taxon>Nocardiaceae</taxon>
        <taxon>Rhodococcus</taxon>
    </lineage>
</organism>
<gene>
    <name evidence="2" type="ORF">F8M49_15665</name>
</gene>
<comment type="caution">
    <text evidence="2">The sequence shown here is derived from an EMBL/GenBank/DDBJ whole genome shotgun (WGS) entry which is preliminary data.</text>
</comment>
<dbReference type="EMBL" id="WBMO01000001">
    <property type="protein sequence ID" value="MDV2476405.1"/>
    <property type="molecule type" value="Genomic_DNA"/>
</dbReference>
<name>A0ABU3WR00_9NOCA</name>
<dbReference type="Proteomes" id="UP001275440">
    <property type="component" value="Unassembled WGS sequence"/>
</dbReference>
<sequence length="66" mass="7144">MGFRRHAVPDPESLPGEYSWGPGLTPKGLEEVSPSDGGMYRGKTPKTTEPFGLRTLADELERRGGA</sequence>
<protein>
    <submittedName>
        <fullName evidence="2">Uncharacterized protein</fullName>
    </submittedName>
</protein>
<evidence type="ECO:0000313" key="2">
    <source>
        <dbReference type="EMBL" id="MDV2476405.1"/>
    </source>
</evidence>